<accession>A0ABW8CBZ4</accession>
<feature type="domain" description="RecF/RecN/SMC N-terminal" evidence="15">
    <location>
        <begin position="3"/>
        <end position="352"/>
    </location>
</feature>
<evidence type="ECO:0000256" key="3">
    <source>
        <dbReference type="ARBA" id="ARBA00020170"/>
    </source>
</evidence>
<dbReference type="EMBL" id="JBITYG010000008">
    <property type="protein sequence ID" value="MFI9103969.1"/>
    <property type="molecule type" value="Genomic_DNA"/>
</dbReference>
<organism evidence="16 17">
    <name type="scientific">Streptomyces fildesensis</name>
    <dbReference type="NCBI Taxonomy" id="375757"/>
    <lineage>
        <taxon>Bacteria</taxon>
        <taxon>Bacillati</taxon>
        <taxon>Actinomycetota</taxon>
        <taxon>Actinomycetes</taxon>
        <taxon>Kitasatosporales</taxon>
        <taxon>Streptomycetaceae</taxon>
        <taxon>Streptomyces</taxon>
    </lineage>
</organism>
<comment type="caution">
    <text evidence="16">The sequence shown here is derived from an EMBL/GenBank/DDBJ whole genome shotgun (WGS) entry which is preliminary data.</text>
</comment>
<evidence type="ECO:0000256" key="5">
    <source>
        <dbReference type="ARBA" id="ARBA00022705"/>
    </source>
</evidence>
<evidence type="ECO:0000256" key="12">
    <source>
        <dbReference type="ARBA" id="ARBA00025401"/>
    </source>
</evidence>
<dbReference type="Gene3D" id="3.40.50.300">
    <property type="entry name" value="P-loop containing nucleotide triphosphate hydrolases"/>
    <property type="match status" value="1"/>
</dbReference>
<keyword evidence="17" id="KW-1185">Reference proteome</keyword>
<evidence type="ECO:0000259" key="15">
    <source>
        <dbReference type="Pfam" id="PF02463"/>
    </source>
</evidence>
<dbReference type="InterPro" id="IPR001238">
    <property type="entry name" value="DNA-binding_RecF"/>
</dbReference>
<evidence type="ECO:0000256" key="11">
    <source>
        <dbReference type="ARBA" id="ARBA00023236"/>
    </source>
</evidence>
<dbReference type="InterPro" id="IPR042174">
    <property type="entry name" value="RecF_2"/>
</dbReference>
<evidence type="ECO:0000256" key="9">
    <source>
        <dbReference type="ARBA" id="ARBA00023125"/>
    </source>
</evidence>
<sequence>MHVAHLSLADFRSYARVEVPLDPGVTAFVGPNGQGKTNLVEAVGYLATLGSHRVASDAPLVRSGAERAVVRAQVVQGDRQQLIELEINPGRANRARINRSNQVRPRDVLGILRSVLFAPEDLALVKGDPGERRRFLDELLTTRTPRLAGTRSDYERVLKQRNTLLKSAAMARRHGGKGGDLSTLDVWDQHLAGVGAELLAQRLDLTAALQPLADKAYEQLAPGGGPVALEYRSSIGERLAGASGREELSGLLLEALGESRKQEIERGVTLVGPHRDDLLLNLGRLPAKGYASHGESWSYALALRLASYELLSADGREPVLVLDDVFAELDAKRRRRLAELVAPGEQVLVTAAVEDDVPDLLAGARFAVEHGAAERVS</sequence>
<keyword evidence="9 13" id="KW-0238">DNA-binding</keyword>
<keyword evidence="10 13" id="KW-0234">DNA repair</keyword>
<comment type="function">
    <text evidence="12 13 14">The RecF protein is involved in DNA metabolism; it is required for DNA replication and normal SOS inducibility. RecF binds preferentially to single-stranded, linear DNA. It also seems to bind ATP.</text>
</comment>
<keyword evidence="4 13" id="KW-0963">Cytoplasm</keyword>
<dbReference type="NCBIfam" id="TIGR00611">
    <property type="entry name" value="recf"/>
    <property type="match status" value="1"/>
</dbReference>
<gene>
    <name evidence="13 16" type="primary">recF</name>
    <name evidence="16" type="ORF">ACIGXA_25960</name>
</gene>
<name>A0ABW8CBZ4_9ACTN</name>
<keyword evidence="6 13" id="KW-0547">Nucleotide-binding</keyword>
<dbReference type="Pfam" id="PF02463">
    <property type="entry name" value="SMC_N"/>
    <property type="match status" value="1"/>
</dbReference>
<keyword evidence="7 13" id="KW-0227">DNA damage</keyword>
<evidence type="ECO:0000256" key="2">
    <source>
        <dbReference type="ARBA" id="ARBA00008016"/>
    </source>
</evidence>
<dbReference type="InterPro" id="IPR018078">
    <property type="entry name" value="DNA-binding_RecF_CS"/>
</dbReference>
<dbReference type="PROSITE" id="PS00618">
    <property type="entry name" value="RECF_2"/>
    <property type="match status" value="1"/>
</dbReference>
<protein>
    <recommendedName>
        <fullName evidence="3 13">DNA replication and repair protein RecF</fullName>
    </recommendedName>
</protein>
<dbReference type="PANTHER" id="PTHR32182:SF0">
    <property type="entry name" value="DNA REPLICATION AND REPAIR PROTEIN RECF"/>
    <property type="match status" value="1"/>
</dbReference>
<dbReference type="InterPro" id="IPR027417">
    <property type="entry name" value="P-loop_NTPase"/>
</dbReference>
<dbReference type="SUPFAM" id="SSF52540">
    <property type="entry name" value="P-loop containing nucleoside triphosphate hydrolases"/>
    <property type="match status" value="1"/>
</dbReference>
<dbReference type="PANTHER" id="PTHR32182">
    <property type="entry name" value="DNA REPLICATION AND REPAIR PROTEIN RECF"/>
    <property type="match status" value="1"/>
</dbReference>
<dbReference type="RefSeq" id="WP_399653716.1">
    <property type="nucleotide sequence ID" value="NZ_JBITYG010000008.1"/>
</dbReference>
<evidence type="ECO:0000256" key="4">
    <source>
        <dbReference type="ARBA" id="ARBA00022490"/>
    </source>
</evidence>
<evidence type="ECO:0000256" key="6">
    <source>
        <dbReference type="ARBA" id="ARBA00022741"/>
    </source>
</evidence>
<evidence type="ECO:0000256" key="13">
    <source>
        <dbReference type="HAMAP-Rule" id="MF_00365"/>
    </source>
</evidence>
<dbReference type="Gene3D" id="1.20.1050.90">
    <property type="entry name" value="RecF/RecN/SMC, N-terminal domain"/>
    <property type="match status" value="1"/>
</dbReference>
<evidence type="ECO:0000256" key="14">
    <source>
        <dbReference type="RuleBase" id="RU000578"/>
    </source>
</evidence>
<keyword evidence="5 13" id="KW-0235">DNA replication</keyword>
<keyword evidence="11 13" id="KW-0742">SOS response</keyword>
<feature type="binding site" evidence="13">
    <location>
        <begin position="30"/>
        <end position="37"/>
    </location>
    <ligand>
        <name>ATP</name>
        <dbReference type="ChEBI" id="CHEBI:30616"/>
    </ligand>
</feature>
<dbReference type="Proteomes" id="UP001614394">
    <property type="component" value="Unassembled WGS sequence"/>
</dbReference>
<evidence type="ECO:0000256" key="7">
    <source>
        <dbReference type="ARBA" id="ARBA00022763"/>
    </source>
</evidence>
<comment type="similarity">
    <text evidence="2 13 14">Belongs to the RecF family.</text>
</comment>
<reference evidence="16 17" key="1">
    <citation type="submission" date="2024-10" db="EMBL/GenBank/DDBJ databases">
        <title>The Natural Products Discovery Center: Release of the First 8490 Sequenced Strains for Exploring Actinobacteria Biosynthetic Diversity.</title>
        <authorList>
            <person name="Kalkreuter E."/>
            <person name="Kautsar S.A."/>
            <person name="Yang D."/>
            <person name="Bader C.D."/>
            <person name="Teijaro C.N."/>
            <person name="Fluegel L."/>
            <person name="Davis C.M."/>
            <person name="Simpson J.R."/>
            <person name="Lauterbach L."/>
            <person name="Steele A.D."/>
            <person name="Gui C."/>
            <person name="Meng S."/>
            <person name="Li G."/>
            <person name="Viehrig K."/>
            <person name="Ye F."/>
            <person name="Su P."/>
            <person name="Kiefer A.F."/>
            <person name="Nichols A."/>
            <person name="Cepeda A.J."/>
            <person name="Yan W."/>
            <person name="Fan B."/>
            <person name="Jiang Y."/>
            <person name="Adhikari A."/>
            <person name="Zheng C.-J."/>
            <person name="Schuster L."/>
            <person name="Cowan T.M."/>
            <person name="Smanski M.J."/>
            <person name="Chevrette M.G."/>
            <person name="De Carvalho L.P.S."/>
            <person name="Shen B."/>
        </authorList>
    </citation>
    <scope>NUCLEOTIDE SEQUENCE [LARGE SCALE GENOMIC DNA]</scope>
    <source>
        <strain evidence="16 17">NPDC053399</strain>
    </source>
</reference>
<proteinExistence type="inferred from homology"/>
<dbReference type="InterPro" id="IPR003395">
    <property type="entry name" value="RecF/RecN/SMC_N"/>
</dbReference>
<comment type="subcellular location">
    <subcellularLocation>
        <location evidence="1 13 14">Cytoplasm</location>
    </subcellularLocation>
</comment>
<evidence type="ECO:0000256" key="1">
    <source>
        <dbReference type="ARBA" id="ARBA00004496"/>
    </source>
</evidence>
<dbReference type="PROSITE" id="PS00617">
    <property type="entry name" value="RECF_1"/>
    <property type="match status" value="1"/>
</dbReference>
<evidence type="ECO:0000256" key="10">
    <source>
        <dbReference type="ARBA" id="ARBA00023204"/>
    </source>
</evidence>
<evidence type="ECO:0000256" key="8">
    <source>
        <dbReference type="ARBA" id="ARBA00022840"/>
    </source>
</evidence>
<keyword evidence="8 13" id="KW-0067">ATP-binding</keyword>
<dbReference type="HAMAP" id="MF_00365">
    <property type="entry name" value="RecF"/>
    <property type="match status" value="1"/>
</dbReference>
<evidence type="ECO:0000313" key="16">
    <source>
        <dbReference type="EMBL" id="MFI9103969.1"/>
    </source>
</evidence>
<evidence type="ECO:0000313" key="17">
    <source>
        <dbReference type="Proteomes" id="UP001614394"/>
    </source>
</evidence>